<proteinExistence type="predicted"/>
<feature type="coiled-coil region" evidence="1">
    <location>
        <begin position="621"/>
        <end position="648"/>
    </location>
</feature>
<evidence type="ECO:0000256" key="1">
    <source>
        <dbReference type="SAM" id="Coils"/>
    </source>
</evidence>
<dbReference type="PANTHER" id="PTHR22796">
    <property type="entry name" value="URG4-RELATED"/>
    <property type="match status" value="1"/>
</dbReference>
<feature type="domain" description="VLIG-type G" evidence="2">
    <location>
        <begin position="279"/>
        <end position="522"/>
    </location>
</feature>
<evidence type="ECO:0000313" key="3">
    <source>
        <dbReference type="EMBL" id="CAI2166178.1"/>
    </source>
</evidence>
<accession>A0A9W4SGF3</accession>
<dbReference type="InterPro" id="IPR027417">
    <property type="entry name" value="P-loop_NTPase"/>
</dbReference>
<dbReference type="Gene3D" id="3.40.50.300">
    <property type="entry name" value="P-loop containing nucleotide triphosphate hydrolases"/>
    <property type="match status" value="1"/>
</dbReference>
<protein>
    <submittedName>
        <fullName evidence="3">6988_t:CDS:1</fullName>
    </submittedName>
</protein>
<gene>
    <name evidence="3" type="ORF">FWILDA_LOCUS2443</name>
</gene>
<dbReference type="GO" id="GO:0003924">
    <property type="term" value="F:GTPase activity"/>
    <property type="evidence" value="ECO:0007669"/>
    <property type="project" value="InterPro"/>
</dbReference>
<keyword evidence="4" id="KW-1185">Reference proteome</keyword>
<reference evidence="3" key="1">
    <citation type="submission" date="2022-08" db="EMBL/GenBank/DDBJ databases">
        <authorList>
            <person name="Kallberg Y."/>
            <person name="Tangrot J."/>
            <person name="Rosling A."/>
        </authorList>
    </citation>
    <scope>NUCLEOTIDE SEQUENCE</scope>
    <source>
        <strain evidence="3">Wild A</strain>
    </source>
</reference>
<comment type="caution">
    <text evidence="3">The sequence shown here is derived from an EMBL/GenBank/DDBJ whole genome shotgun (WGS) entry which is preliminary data.</text>
</comment>
<name>A0A9W4SGF3_9GLOM</name>
<dbReference type="InterPro" id="IPR030383">
    <property type="entry name" value="G_VLIG_dom"/>
</dbReference>
<organism evidence="3 4">
    <name type="scientific">Funneliformis geosporum</name>
    <dbReference type="NCBI Taxonomy" id="1117311"/>
    <lineage>
        <taxon>Eukaryota</taxon>
        <taxon>Fungi</taxon>
        <taxon>Fungi incertae sedis</taxon>
        <taxon>Mucoromycota</taxon>
        <taxon>Glomeromycotina</taxon>
        <taxon>Glomeromycetes</taxon>
        <taxon>Glomerales</taxon>
        <taxon>Glomeraceae</taxon>
        <taxon>Funneliformis</taxon>
    </lineage>
</organism>
<keyword evidence="1" id="KW-0175">Coiled coil</keyword>
<evidence type="ECO:0000259" key="2">
    <source>
        <dbReference type="PROSITE" id="PS51717"/>
    </source>
</evidence>
<evidence type="ECO:0000313" key="4">
    <source>
        <dbReference type="Proteomes" id="UP001153678"/>
    </source>
</evidence>
<dbReference type="Proteomes" id="UP001153678">
    <property type="component" value="Unassembled WGS sequence"/>
</dbReference>
<dbReference type="EMBL" id="CAMKVN010000282">
    <property type="protein sequence ID" value="CAI2166178.1"/>
    <property type="molecule type" value="Genomic_DNA"/>
</dbReference>
<dbReference type="PROSITE" id="PS51717">
    <property type="entry name" value="G_VLIG"/>
    <property type="match status" value="1"/>
</dbReference>
<sequence>MPGYTDDQLDTFEKIVDTNKIVYCWVNHKKKKHAVDTKLLMKDQTLKKVRLMFKEALDFTSSFNANRLKLRESLHLTEGIELPESQLLINFVEEKTCRHIKLKVLQLQRKQSDNGLQIWEENVELQGLIFLYIDILNLPLGKRMRALAHLEREVSRLSMIESSEARNKAVSKREELRKSSLVNRNQESEQSIKREIAKIWAEVDNMSLGMEHFFRELGRIYRIFSVHFQSHDIVVKLPQLYAELLISGHIIELLDGDTGAISEAWFSAICNCICKKFPKLRIFVISILGLQSSGKSTLLNALFACRFAVSVGCCTRGLFMRLLFLEKNLSDQLGVDAFVLIDTEGLGASEKMDDPESEKKNRILATFAMGVSNLTILNVLGESTRDLTEILQMAIVTMARLEKAEMAPDILMVQHISERNKAKLSEPEEKFRIALQEALKVAEEQDIEMGIFNTKCLHILDERIKKGQLLKQFRPFKNGATVYAPPSEQYHEDVVNLYESILADCKNSRRKIEFSEWNSLIQGYWRAVSLENFAVHFKNIKEIYEFIELGKRITKVKETISRAFLKHEESVMQEIRSKLQNWSPDNRANENSRLRNECLKLVELGIEDVLNCDNNSNCGECKKVKKERVELEEYLKEKDNEKSETETKQTIENYIKLNHQSVSDKLTRMLSAIII</sequence>
<dbReference type="Pfam" id="PF25683">
    <property type="entry name" value="URGCP_GTPase"/>
    <property type="match status" value="1"/>
</dbReference>
<dbReference type="OrthoDB" id="1597724at2759"/>
<dbReference type="SUPFAM" id="SSF52540">
    <property type="entry name" value="P-loop containing nucleoside triphosphate hydrolases"/>
    <property type="match status" value="1"/>
</dbReference>
<dbReference type="GO" id="GO:0005525">
    <property type="term" value="F:GTP binding"/>
    <property type="evidence" value="ECO:0007669"/>
    <property type="project" value="InterPro"/>
</dbReference>
<dbReference type="PANTHER" id="PTHR22796:SF1">
    <property type="entry name" value="VWFA DOMAIN-CONTAINING PROTEIN"/>
    <property type="match status" value="1"/>
</dbReference>
<dbReference type="AlphaFoldDB" id="A0A9W4SGF3"/>